<dbReference type="InterPro" id="IPR036890">
    <property type="entry name" value="HATPase_C_sf"/>
</dbReference>
<feature type="region of interest" description="Disordered" evidence="4">
    <location>
        <begin position="102"/>
        <end position="158"/>
    </location>
</feature>
<dbReference type="Pfam" id="PF03707">
    <property type="entry name" value="MHYT"/>
    <property type="match status" value="3"/>
</dbReference>
<feature type="transmembrane region" description="Helical" evidence="5">
    <location>
        <begin position="201"/>
        <end position="224"/>
    </location>
</feature>
<feature type="transmembrane region" description="Helical" evidence="5">
    <location>
        <begin position="310"/>
        <end position="331"/>
    </location>
</feature>
<dbReference type="PROSITE" id="PS50109">
    <property type="entry name" value="HIS_KIN"/>
    <property type="match status" value="1"/>
</dbReference>
<keyword evidence="1 3" id="KW-0597">Phosphoprotein</keyword>
<dbReference type="Gene3D" id="3.30.565.10">
    <property type="entry name" value="Histidine kinase-like ATPase, C-terminal domain"/>
    <property type="match status" value="1"/>
</dbReference>
<dbReference type="SUPFAM" id="SSF52172">
    <property type="entry name" value="CheY-like"/>
    <property type="match status" value="1"/>
</dbReference>
<feature type="modified residue" description="4-aspartylphosphate" evidence="3">
    <location>
        <position position="831"/>
    </location>
</feature>
<dbReference type="PRINTS" id="PR00344">
    <property type="entry name" value="BCTRLSENSOR"/>
</dbReference>
<reference evidence="8 9" key="1">
    <citation type="journal article" date="2012" name="Science">
        <title>The Paleozoic origin of enzymatic lignin decomposition reconstructed from 31 fungal genomes.</title>
        <authorList>
            <person name="Floudas D."/>
            <person name="Binder M."/>
            <person name="Riley R."/>
            <person name="Barry K."/>
            <person name="Blanchette R.A."/>
            <person name="Henrissat B."/>
            <person name="Martinez A.T."/>
            <person name="Otillar R."/>
            <person name="Spatafora J.W."/>
            <person name="Yadav J.S."/>
            <person name="Aerts A."/>
            <person name="Benoit I."/>
            <person name="Boyd A."/>
            <person name="Carlson A."/>
            <person name="Copeland A."/>
            <person name="Coutinho P.M."/>
            <person name="de Vries R.P."/>
            <person name="Ferreira P."/>
            <person name="Findley K."/>
            <person name="Foster B."/>
            <person name="Gaskell J."/>
            <person name="Glotzer D."/>
            <person name="Gorecki P."/>
            <person name="Heitman J."/>
            <person name="Hesse C."/>
            <person name="Hori C."/>
            <person name="Igarashi K."/>
            <person name="Jurgens J.A."/>
            <person name="Kallen N."/>
            <person name="Kersten P."/>
            <person name="Kohler A."/>
            <person name="Kuees U."/>
            <person name="Kumar T.K.A."/>
            <person name="Kuo A."/>
            <person name="LaButti K."/>
            <person name="Larrondo L.F."/>
            <person name="Lindquist E."/>
            <person name="Ling A."/>
            <person name="Lombard V."/>
            <person name="Lucas S."/>
            <person name="Lundell T."/>
            <person name="Martin R."/>
            <person name="McLaughlin D.J."/>
            <person name="Morgenstern I."/>
            <person name="Morin E."/>
            <person name="Murat C."/>
            <person name="Nagy L.G."/>
            <person name="Nolan M."/>
            <person name="Ohm R.A."/>
            <person name="Patyshakuliyeva A."/>
            <person name="Rokas A."/>
            <person name="Ruiz-Duenas F.J."/>
            <person name="Sabat G."/>
            <person name="Salamov A."/>
            <person name="Samejima M."/>
            <person name="Schmutz J."/>
            <person name="Slot J.C."/>
            <person name="St John F."/>
            <person name="Stenlid J."/>
            <person name="Sun H."/>
            <person name="Sun S."/>
            <person name="Syed K."/>
            <person name="Tsang A."/>
            <person name="Wiebenga A."/>
            <person name="Young D."/>
            <person name="Pisabarro A."/>
            <person name="Eastwood D.C."/>
            <person name="Martin F."/>
            <person name="Cullen D."/>
            <person name="Grigoriev I.V."/>
            <person name="Hibbett D.S."/>
        </authorList>
    </citation>
    <scope>NUCLEOTIDE SEQUENCE [LARGE SCALE GENOMIC DNA]</scope>
    <source>
        <strain evidence="8 9">MD-104</strain>
    </source>
</reference>
<dbReference type="InterPro" id="IPR005330">
    <property type="entry name" value="MHYT_dom"/>
</dbReference>
<dbReference type="GO" id="GO:0000155">
    <property type="term" value="F:phosphorelay sensor kinase activity"/>
    <property type="evidence" value="ECO:0007669"/>
    <property type="project" value="InterPro"/>
</dbReference>
<dbReference type="PANTHER" id="PTHR45339:SF1">
    <property type="entry name" value="HYBRID SIGNAL TRANSDUCTION HISTIDINE KINASE J"/>
    <property type="match status" value="1"/>
</dbReference>
<evidence type="ECO:0000256" key="5">
    <source>
        <dbReference type="SAM" id="Phobius"/>
    </source>
</evidence>
<dbReference type="CDD" id="cd17546">
    <property type="entry name" value="REC_hyHK_CKI1_RcsC-like"/>
    <property type="match status" value="1"/>
</dbReference>
<feature type="transmembrane region" description="Helical" evidence="5">
    <location>
        <begin position="230"/>
        <end position="254"/>
    </location>
</feature>
<dbReference type="SMART" id="SM00387">
    <property type="entry name" value="HATPase_c"/>
    <property type="match status" value="1"/>
</dbReference>
<gene>
    <name evidence="8" type="ORF">WOLCODRAFT_87468</name>
</gene>
<keyword evidence="5" id="KW-0472">Membrane</keyword>
<dbReference type="Pfam" id="PF02518">
    <property type="entry name" value="HATPase_c"/>
    <property type="match status" value="1"/>
</dbReference>
<keyword evidence="9" id="KW-1185">Reference proteome</keyword>
<feature type="transmembrane region" description="Helical" evidence="5">
    <location>
        <begin position="40"/>
        <end position="62"/>
    </location>
</feature>
<evidence type="ECO:0008006" key="10">
    <source>
        <dbReference type="Google" id="ProtNLM"/>
    </source>
</evidence>
<dbReference type="OMA" id="IVFMHYC"/>
<dbReference type="SUPFAM" id="SSF55874">
    <property type="entry name" value="ATPase domain of HSP90 chaperone/DNA topoisomerase II/histidine kinase"/>
    <property type="match status" value="1"/>
</dbReference>
<keyword evidence="5" id="KW-0812">Transmembrane</keyword>
<dbReference type="CDD" id="cd00082">
    <property type="entry name" value="HisKA"/>
    <property type="match status" value="1"/>
</dbReference>
<dbReference type="PROSITE" id="PS50110">
    <property type="entry name" value="RESPONSE_REGULATORY"/>
    <property type="match status" value="1"/>
</dbReference>
<dbReference type="InterPro" id="IPR001789">
    <property type="entry name" value="Sig_transdc_resp-reg_receiver"/>
</dbReference>
<evidence type="ECO:0000256" key="2">
    <source>
        <dbReference type="ARBA" id="ARBA00023012"/>
    </source>
</evidence>
<evidence type="ECO:0000256" key="3">
    <source>
        <dbReference type="PROSITE-ProRule" id="PRU00169"/>
    </source>
</evidence>
<dbReference type="InterPro" id="IPR011006">
    <property type="entry name" value="CheY-like_superfamily"/>
</dbReference>
<name>A0A2H3IY54_WOLCO</name>
<dbReference type="InterPro" id="IPR003594">
    <property type="entry name" value="HATPase_dom"/>
</dbReference>
<evidence type="ECO:0000313" key="8">
    <source>
        <dbReference type="EMBL" id="PCH34375.1"/>
    </source>
</evidence>
<feature type="domain" description="Response regulatory" evidence="7">
    <location>
        <begin position="782"/>
        <end position="902"/>
    </location>
</feature>
<evidence type="ECO:0000256" key="1">
    <source>
        <dbReference type="ARBA" id="ARBA00022553"/>
    </source>
</evidence>
<dbReference type="Pfam" id="PF00072">
    <property type="entry name" value="Response_reg"/>
    <property type="match status" value="1"/>
</dbReference>
<dbReference type="Gene3D" id="1.10.287.130">
    <property type="match status" value="1"/>
</dbReference>
<dbReference type="SMART" id="SM00448">
    <property type="entry name" value="REC"/>
    <property type="match status" value="1"/>
</dbReference>
<evidence type="ECO:0000313" key="9">
    <source>
        <dbReference type="Proteomes" id="UP000218811"/>
    </source>
</evidence>
<dbReference type="InterPro" id="IPR036097">
    <property type="entry name" value="HisK_dim/P_sf"/>
</dbReference>
<evidence type="ECO:0000259" key="7">
    <source>
        <dbReference type="PROSITE" id="PS50110"/>
    </source>
</evidence>
<dbReference type="Pfam" id="PF00512">
    <property type="entry name" value="HisKA"/>
    <property type="match status" value="1"/>
</dbReference>
<evidence type="ECO:0000259" key="6">
    <source>
        <dbReference type="PROSITE" id="PS50109"/>
    </source>
</evidence>
<proteinExistence type="predicted"/>
<dbReference type="Gene3D" id="3.40.50.2300">
    <property type="match status" value="1"/>
</dbReference>
<dbReference type="InterPro" id="IPR005467">
    <property type="entry name" value="His_kinase_dom"/>
</dbReference>
<keyword evidence="2" id="KW-0902">Two-component regulatory system</keyword>
<dbReference type="InterPro" id="IPR003661">
    <property type="entry name" value="HisK_dim/P_dom"/>
</dbReference>
<dbReference type="STRING" id="742152.A0A2H3IY54"/>
<accession>A0A2H3IY54</accession>
<feature type="domain" description="Histidine kinase" evidence="6">
    <location>
        <begin position="370"/>
        <end position="573"/>
    </location>
</feature>
<sequence length="907" mass="100302">MALDIFGESRLWLLCDMVLAFRVGMLACRLDIAIKFNVRLTILSAMLAVVFTFIAFSTAYTGDPLRERSFVRTLSWCIGFMRRCCPIPDPEAGYEALIQDGNDERSRQSDDEGDENEGDTLSSSISSSDSSTLSRPRAASVAGSPTPGMSPQGPSWSESLHAGLSRETRLRIKARARDRAPPEFGWQYWVDAHWKTITPLLLLRAAVWGAAVCLMHYCGMWAMVIPEGRISWNFVLVLLSYAVAFTVCLIACITMEHMEVNFGRQVAFSTIAAFGVCSMHYTGMAAATFYTYSAPAPQGHAGYPAFLPNAIIGIAVSVCVISNVILAHNAISARNRMAEMILTKRRLWRIMAEKEAAEQANELKQQFINIASHEIRTPLHTVNGYCELLARTDLTQEQIMYIASIQQACHAINVIAGNLDRNNVELSARPVLMQLYKVIEDLGRIQPIQAGVDIVVSVAQDVPKIVYLDETYTFRVLMNFCEKGYICVVVTMSRPDELVLQVRDTGCGIPASFHSALFEPFRQADSSITRPRQGTGLGLSIVKHLVQRMSGTVDAESLEGEGTTFTVKLPITRSSYEHTPRPDDAPLLDILADAPKAPPRKRLRIVQSDQRTEALLVELWAQQGYITSSGLPGSTVQDVMQSADAIWADVESVAASALLRELLCMPTGPPFPVFVVHNDLRDLAALEPELSGARNAVFVKRPLILHALREMVDSPEPHMGTHLLKEPPKVRFAVSAEQFENATATVNGKGKEKERNRARPAAQAKDMEEIELIVEPNRRKEKVLLVEDNMVNQRLGTRLLEMLGYDVATADDGQQAIEAVAKSSYYCCLMDCQMPLLDGFSAAEKIRSMEREGMLSGHLPVIALTANVSTESEDRCREAGMDGFLPKPLVLSKLDETLRMHGRPSHL</sequence>
<dbReference type="PANTHER" id="PTHR45339">
    <property type="entry name" value="HYBRID SIGNAL TRANSDUCTION HISTIDINE KINASE J"/>
    <property type="match status" value="1"/>
</dbReference>
<dbReference type="Proteomes" id="UP000218811">
    <property type="component" value="Unassembled WGS sequence"/>
</dbReference>
<evidence type="ECO:0000256" key="4">
    <source>
        <dbReference type="SAM" id="MobiDB-lite"/>
    </source>
</evidence>
<dbReference type="OrthoDB" id="60033at2759"/>
<dbReference type="AlphaFoldDB" id="A0A2H3IY54"/>
<protein>
    <recommendedName>
        <fullName evidence="10">Histidine kinase</fullName>
    </recommendedName>
</protein>
<dbReference type="SUPFAM" id="SSF47384">
    <property type="entry name" value="Homodimeric domain of signal transducing histidine kinase"/>
    <property type="match status" value="1"/>
</dbReference>
<dbReference type="InterPro" id="IPR004358">
    <property type="entry name" value="Sig_transdc_His_kin-like_C"/>
</dbReference>
<organism evidence="8 9">
    <name type="scientific">Wolfiporia cocos (strain MD-104)</name>
    <name type="common">Brown rot fungus</name>
    <dbReference type="NCBI Taxonomy" id="742152"/>
    <lineage>
        <taxon>Eukaryota</taxon>
        <taxon>Fungi</taxon>
        <taxon>Dikarya</taxon>
        <taxon>Basidiomycota</taxon>
        <taxon>Agaricomycotina</taxon>
        <taxon>Agaricomycetes</taxon>
        <taxon>Polyporales</taxon>
        <taxon>Phaeolaceae</taxon>
        <taxon>Wolfiporia</taxon>
    </lineage>
</organism>
<feature type="compositionally biased region" description="Polar residues" evidence="4">
    <location>
        <begin position="147"/>
        <end position="158"/>
    </location>
</feature>
<feature type="compositionally biased region" description="Low complexity" evidence="4">
    <location>
        <begin position="119"/>
        <end position="134"/>
    </location>
</feature>
<dbReference type="SMART" id="SM00388">
    <property type="entry name" value="HisKA"/>
    <property type="match status" value="1"/>
</dbReference>
<keyword evidence="5" id="KW-1133">Transmembrane helix</keyword>
<feature type="transmembrane region" description="Helical" evidence="5">
    <location>
        <begin position="266"/>
        <end position="290"/>
    </location>
</feature>
<dbReference type="EMBL" id="KB467831">
    <property type="protein sequence ID" value="PCH34375.1"/>
    <property type="molecule type" value="Genomic_DNA"/>
</dbReference>